<name>A0ABD2ZHQ9_9GENT</name>
<dbReference type="Proteomes" id="UP001630127">
    <property type="component" value="Unassembled WGS sequence"/>
</dbReference>
<evidence type="ECO:0000313" key="3">
    <source>
        <dbReference type="Proteomes" id="UP001630127"/>
    </source>
</evidence>
<dbReference type="EMBL" id="JBJUIK010000009">
    <property type="protein sequence ID" value="KAL3518649.1"/>
    <property type="molecule type" value="Genomic_DNA"/>
</dbReference>
<accession>A0ABD2ZHQ9</accession>
<feature type="chain" id="PRO_5044780618" evidence="1">
    <location>
        <begin position="22"/>
        <end position="259"/>
    </location>
</feature>
<feature type="signal peptide" evidence="1">
    <location>
        <begin position="1"/>
        <end position="21"/>
    </location>
</feature>
<evidence type="ECO:0000313" key="2">
    <source>
        <dbReference type="EMBL" id="KAL3518649.1"/>
    </source>
</evidence>
<proteinExistence type="predicted"/>
<comment type="caution">
    <text evidence="2">The sequence shown here is derived from an EMBL/GenBank/DDBJ whole genome shotgun (WGS) entry which is preliminary data.</text>
</comment>
<protein>
    <submittedName>
        <fullName evidence="2">Uncharacterized protein</fullName>
    </submittedName>
</protein>
<sequence length="259" mass="29528">MLSQYLIEILILCLLTPRSLINHFKHFFLLSSGNKETIYQNGNNGNCNPRPVTSFYNLNRSKNSNPQETACSQVVGFSINFYRKRRFLMDRQLNENSSKGNYKFDPYSVNHSPDHPMYDWSQAIGTPPSNPADSISGFTEALKIWSKNTFDNVFWKKRKFLNRLLGNRKALEFNPSPFLSSLEKEHQADLEGNYYDHFRDAKSAMSIGNKCVDWLAKSRASSSIAFVILECCPQQLSSILSEDVRGICLPRIVSSACNS</sequence>
<gene>
    <name evidence="2" type="ORF">ACH5RR_021238</name>
</gene>
<keyword evidence="1" id="KW-0732">Signal</keyword>
<evidence type="ECO:0000256" key="1">
    <source>
        <dbReference type="SAM" id="SignalP"/>
    </source>
</evidence>
<reference evidence="2 3" key="1">
    <citation type="submission" date="2024-11" db="EMBL/GenBank/DDBJ databases">
        <title>A near-complete genome assembly of Cinchona calisaya.</title>
        <authorList>
            <person name="Lian D.C."/>
            <person name="Zhao X.W."/>
            <person name="Wei L."/>
        </authorList>
    </citation>
    <scope>NUCLEOTIDE SEQUENCE [LARGE SCALE GENOMIC DNA]</scope>
    <source>
        <tissue evidence="2">Nenye</tissue>
    </source>
</reference>
<dbReference type="AlphaFoldDB" id="A0ABD2ZHQ9"/>
<keyword evidence="3" id="KW-1185">Reference proteome</keyword>
<organism evidence="2 3">
    <name type="scientific">Cinchona calisaya</name>
    <dbReference type="NCBI Taxonomy" id="153742"/>
    <lineage>
        <taxon>Eukaryota</taxon>
        <taxon>Viridiplantae</taxon>
        <taxon>Streptophyta</taxon>
        <taxon>Embryophyta</taxon>
        <taxon>Tracheophyta</taxon>
        <taxon>Spermatophyta</taxon>
        <taxon>Magnoliopsida</taxon>
        <taxon>eudicotyledons</taxon>
        <taxon>Gunneridae</taxon>
        <taxon>Pentapetalae</taxon>
        <taxon>asterids</taxon>
        <taxon>lamiids</taxon>
        <taxon>Gentianales</taxon>
        <taxon>Rubiaceae</taxon>
        <taxon>Cinchonoideae</taxon>
        <taxon>Cinchoneae</taxon>
        <taxon>Cinchona</taxon>
    </lineage>
</organism>